<feature type="region of interest" description="Disordered" evidence="1">
    <location>
        <begin position="1"/>
        <end position="41"/>
    </location>
</feature>
<gene>
    <name evidence="2" type="ORF">QYT958_LOCUS40646</name>
</gene>
<feature type="compositionally biased region" description="Polar residues" evidence="1">
    <location>
        <begin position="1"/>
        <end position="18"/>
    </location>
</feature>
<dbReference type="AlphaFoldDB" id="A0A822C9C8"/>
<sequence>KDQQITYENTDTNNNTLKSKNDDNTLKSKPDKSTMSTLSNGIPSVPRVHMGAGFMKIFNECPLEIHASCCWINNETRGELNEFFSD</sequence>
<evidence type="ECO:0000256" key="1">
    <source>
        <dbReference type="SAM" id="MobiDB-lite"/>
    </source>
</evidence>
<evidence type="ECO:0000313" key="2">
    <source>
        <dbReference type="EMBL" id="CAF5030838.1"/>
    </source>
</evidence>
<accession>A0A822C9C8</accession>
<protein>
    <submittedName>
        <fullName evidence="2">Uncharacterized protein</fullName>
    </submittedName>
</protein>
<name>A0A822C9C8_9BILA</name>
<dbReference type="EMBL" id="CAJOBR010042861">
    <property type="protein sequence ID" value="CAF5030838.1"/>
    <property type="molecule type" value="Genomic_DNA"/>
</dbReference>
<feature type="non-terminal residue" evidence="2">
    <location>
        <position position="1"/>
    </location>
</feature>
<dbReference type="Proteomes" id="UP000663848">
    <property type="component" value="Unassembled WGS sequence"/>
</dbReference>
<proteinExistence type="predicted"/>
<organism evidence="2 3">
    <name type="scientific">Rotaria socialis</name>
    <dbReference type="NCBI Taxonomy" id="392032"/>
    <lineage>
        <taxon>Eukaryota</taxon>
        <taxon>Metazoa</taxon>
        <taxon>Spiralia</taxon>
        <taxon>Gnathifera</taxon>
        <taxon>Rotifera</taxon>
        <taxon>Eurotatoria</taxon>
        <taxon>Bdelloidea</taxon>
        <taxon>Philodinida</taxon>
        <taxon>Philodinidae</taxon>
        <taxon>Rotaria</taxon>
    </lineage>
</organism>
<evidence type="ECO:0000313" key="3">
    <source>
        <dbReference type="Proteomes" id="UP000663848"/>
    </source>
</evidence>
<feature type="compositionally biased region" description="Basic and acidic residues" evidence="1">
    <location>
        <begin position="19"/>
        <end position="32"/>
    </location>
</feature>
<comment type="caution">
    <text evidence="2">The sequence shown here is derived from an EMBL/GenBank/DDBJ whole genome shotgun (WGS) entry which is preliminary data.</text>
</comment>
<reference evidence="2" key="1">
    <citation type="submission" date="2021-02" db="EMBL/GenBank/DDBJ databases">
        <authorList>
            <person name="Nowell W R."/>
        </authorList>
    </citation>
    <scope>NUCLEOTIDE SEQUENCE</scope>
</reference>